<sequence>MRRAAATYRIDKLIGRPRRRSITRIRSALSGSSYVSASPEKPNSSASTCVRRAAARCIDNAGTYPVEPRCNVRKHVLIWANVDLVDRVAPARARPVSSRLSMHSKMVFALVCAKGVGLQLLSVSHTDTDPDAVIPDAPLASPVSAIRSSSNYREHAQSSSFPSLSFNGLARLRDARGPFSDWFQCYHSGQHYGPHCPVPNTHAPSCEFPHQTTFQSVAEQGRTSPQTLIRVLLKRMPTAS</sequence>
<evidence type="ECO:0000313" key="2">
    <source>
        <dbReference type="Proteomes" id="UP000597762"/>
    </source>
</evidence>
<name>A0A812DJ74_ACAPH</name>
<accession>A0A812DJ74</accession>
<organism evidence="1 2">
    <name type="scientific">Acanthosepion pharaonis</name>
    <name type="common">Pharaoh cuttlefish</name>
    <name type="synonym">Sepia pharaonis</name>
    <dbReference type="NCBI Taxonomy" id="158019"/>
    <lineage>
        <taxon>Eukaryota</taxon>
        <taxon>Metazoa</taxon>
        <taxon>Spiralia</taxon>
        <taxon>Lophotrochozoa</taxon>
        <taxon>Mollusca</taxon>
        <taxon>Cephalopoda</taxon>
        <taxon>Coleoidea</taxon>
        <taxon>Decapodiformes</taxon>
        <taxon>Sepiida</taxon>
        <taxon>Sepiina</taxon>
        <taxon>Sepiidae</taxon>
        <taxon>Acanthosepion</taxon>
    </lineage>
</organism>
<reference evidence="1" key="1">
    <citation type="submission" date="2021-01" db="EMBL/GenBank/DDBJ databases">
        <authorList>
            <person name="Li R."/>
            <person name="Bekaert M."/>
        </authorList>
    </citation>
    <scope>NUCLEOTIDE SEQUENCE</scope>
    <source>
        <strain evidence="1">Farmed</strain>
    </source>
</reference>
<dbReference type="EMBL" id="CAHIKZ030003317">
    <property type="protein sequence ID" value="CAE1298714.1"/>
    <property type="molecule type" value="Genomic_DNA"/>
</dbReference>
<keyword evidence="2" id="KW-1185">Reference proteome</keyword>
<protein>
    <submittedName>
        <fullName evidence="1">Uncharacterized protein</fullName>
    </submittedName>
</protein>
<comment type="caution">
    <text evidence="1">The sequence shown here is derived from an EMBL/GenBank/DDBJ whole genome shotgun (WGS) entry which is preliminary data.</text>
</comment>
<gene>
    <name evidence="1" type="ORF">SPHA_52730</name>
</gene>
<proteinExistence type="predicted"/>
<dbReference type="Proteomes" id="UP000597762">
    <property type="component" value="Unassembled WGS sequence"/>
</dbReference>
<dbReference type="AlphaFoldDB" id="A0A812DJ74"/>
<evidence type="ECO:0000313" key="1">
    <source>
        <dbReference type="EMBL" id="CAE1298714.1"/>
    </source>
</evidence>